<organism evidence="2">
    <name type="scientific">Dermatophagoides farinae</name>
    <name type="common">American house dust mite</name>
    <dbReference type="NCBI Taxonomy" id="6954"/>
    <lineage>
        <taxon>Eukaryota</taxon>
        <taxon>Metazoa</taxon>
        <taxon>Ecdysozoa</taxon>
        <taxon>Arthropoda</taxon>
        <taxon>Chelicerata</taxon>
        <taxon>Arachnida</taxon>
        <taxon>Acari</taxon>
        <taxon>Acariformes</taxon>
        <taxon>Sarcoptiformes</taxon>
        <taxon>Astigmata</taxon>
        <taxon>Psoroptidia</taxon>
        <taxon>Analgoidea</taxon>
        <taxon>Pyroglyphidae</taxon>
        <taxon>Dermatophagoidinae</taxon>
        <taxon>Dermatophagoides</taxon>
    </lineage>
</organism>
<name>A0A9D4SDJ8_DERFA</name>
<reference evidence="2" key="1">
    <citation type="submission" date="2020-06" db="EMBL/GenBank/DDBJ databases">
        <authorList>
            <person name="Ji K."/>
            <person name="Li J."/>
        </authorList>
    </citation>
    <scope>NUCLEOTIDE SEQUENCE</scope>
    <source>
        <strain evidence="2">JKM2019</strain>
        <tissue evidence="2">Whole body</tissue>
    </source>
</reference>
<feature type="transmembrane region" description="Helical" evidence="1">
    <location>
        <begin position="134"/>
        <end position="157"/>
    </location>
</feature>
<sequence>MIIMLMEYVADEKIDWNQFFIGAIFTIIMFININHFIIGFSMEMIYLIFSLGYLTSYMKQLIDEMKQWQSIWNRRMAIFQYNIRRQYLRHYNEMINFNNMHCNFLMFIEIMSKSLVLIIVIACGKTMNLSINSYFMIIVFIMTFIYAEIVFIVISRFPKNNEKFFKMFYDWNAKNQSNIY</sequence>
<evidence type="ECO:0000256" key="1">
    <source>
        <dbReference type="SAM" id="Phobius"/>
    </source>
</evidence>
<keyword evidence="1" id="KW-0472">Membrane</keyword>
<comment type="caution">
    <text evidence="2">The sequence shown here is derived from an EMBL/GenBank/DDBJ whole genome shotgun (WGS) entry which is preliminary data.</text>
</comment>
<feature type="transmembrane region" description="Helical" evidence="1">
    <location>
        <begin position="20"/>
        <end position="38"/>
    </location>
</feature>
<reference evidence="2" key="2">
    <citation type="journal article" date="2021" name="World Allergy Organ. J.">
        <title>Chromosome-level assembly of Dermatophagoides farinae genome and transcriptome reveals two novel allergens Der f 37 and Der f 39.</title>
        <authorList>
            <person name="Chen J."/>
            <person name="Cai Z."/>
            <person name="Fan D."/>
            <person name="Hu J."/>
            <person name="Hou Y."/>
            <person name="He Y."/>
            <person name="Zhang Z."/>
            <person name="Zhao Z."/>
            <person name="Gao P."/>
            <person name="Hu W."/>
            <person name="Sun J."/>
            <person name="Li J."/>
            <person name="Ji K."/>
        </authorList>
    </citation>
    <scope>NUCLEOTIDE SEQUENCE</scope>
    <source>
        <strain evidence="2">JKM2019</strain>
    </source>
</reference>
<accession>A0A9D4SDJ8</accession>
<gene>
    <name evidence="2" type="ORF">HUG17_9182</name>
</gene>
<keyword evidence="1" id="KW-1133">Transmembrane helix</keyword>
<feature type="transmembrane region" description="Helical" evidence="1">
    <location>
        <begin position="104"/>
        <end position="122"/>
    </location>
</feature>
<dbReference type="AlphaFoldDB" id="A0A9D4SDJ8"/>
<dbReference type="Proteomes" id="UP000828236">
    <property type="component" value="Unassembled WGS sequence"/>
</dbReference>
<proteinExistence type="predicted"/>
<evidence type="ECO:0000313" key="2">
    <source>
        <dbReference type="EMBL" id="KAH7638077.1"/>
    </source>
</evidence>
<keyword evidence="1" id="KW-0812">Transmembrane</keyword>
<dbReference type="EMBL" id="SDOV01000008">
    <property type="protein sequence ID" value="KAH7638077.1"/>
    <property type="molecule type" value="Genomic_DNA"/>
</dbReference>
<protein>
    <submittedName>
        <fullName evidence="2">Uncharacterized protein</fullName>
    </submittedName>
</protein>